<dbReference type="AlphaFoldDB" id="C3Y488"/>
<sequence>MTCTQECPQLVIVRQSYYKCDQVLIITFRMFFRMLLYIVLYFTLMSYCLLYWASAYYKYVQLLWTQQLQTL</sequence>
<reference evidence="2" key="1">
    <citation type="journal article" date="2008" name="Nature">
        <title>The amphioxus genome and the evolution of the chordate karyotype.</title>
        <authorList>
            <consortium name="US DOE Joint Genome Institute (JGI-PGF)"/>
            <person name="Putnam N.H."/>
            <person name="Butts T."/>
            <person name="Ferrier D.E.K."/>
            <person name="Furlong R.F."/>
            <person name="Hellsten U."/>
            <person name="Kawashima T."/>
            <person name="Robinson-Rechavi M."/>
            <person name="Shoguchi E."/>
            <person name="Terry A."/>
            <person name="Yu J.-K."/>
            <person name="Benito-Gutierrez E.L."/>
            <person name="Dubchak I."/>
            <person name="Garcia-Fernandez J."/>
            <person name="Gibson-Brown J.J."/>
            <person name="Grigoriev I.V."/>
            <person name="Horton A.C."/>
            <person name="de Jong P.J."/>
            <person name="Jurka J."/>
            <person name="Kapitonov V.V."/>
            <person name="Kohara Y."/>
            <person name="Kuroki Y."/>
            <person name="Lindquist E."/>
            <person name="Lucas S."/>
            <person name="Osoegawa K."/>
            <person name="Pennacchio L.A."/>
            <person name="Salamov A.A."/>
            <person name="Satou Y."/>
            <person name="Sauka-Spengler T."/>
            <person name="Schmutz J."/>
            <person name="Shin-I T."/>
            <person name="Toyoda A."/>
            <person name="Bronner-Fraser M."/>
            <person name="Fujiyama A."/>
            <person name="Holland L.Z."/>
            <person name="Holland P.W.H."/>
            <person name="Satoh N."/>
            <person name="Rokhsar D.S."/>
        </authorList>
    </citation>
    <scope>NUCLEOTIDE SEQUENCE [LARGE SCALE GENOMIC DNA]</scope>
    <source>
        <strain evidence="2">S238N-H82</strain>
        <tissue evidence="2">Testes</tissue>
    </source>
</reference>
<evidence type="ECO:0000313" key="2">
    <source>
        <dbReference type="EMBL" id="EEN65114.1"/>
    </source>
</evidence>
<keyword evidence="1" id="KW-0472">Membrane</keyword>
<gene>
    <name evidence="2" type="ORF">BRAFLDRAFT_126132</name>
</gene>
<protein>
    <submittedName>
        <fullName evidence="2">Uncharacterized protein</fullName>
    </submittedName>
</protein>
<dbReference type="InParanoid" id="C3Y488"/>
<feature type="transmembrane region" description="Helical" evidence="1">
    <location>
        <begin position="34"/>
        <end position="53"/>
    </location>
</feature>
<keyword evidence="1" id="KW-0812">Transmembrane</keyword>
<proteinExistence type="predicted"/>
<name>C3Y488_BRAFL</name>
<evidence type="ECO:0000256" key="1">
    <source>
        <dbReference type="SAM" id="Phobius"/>
    </source>
</evidence>
<dbReference type="EMBL" id="GG666484">
    <property type="protein sequence ID" value="EEN65114.1"/>
    <property type="molecule type" value="Genomic_DNA"/>
</dbReference>
<organism>
    <name type="scientific">Branchiostoma floridae</name>
    <name type="common">Florida lancelet</name>
    <name type="synonym">Amphioxus</name>
    <dbReference type="NCBI Taxonomy" id="7739"/>
    <lineage>
        <taxon>Eukaryota</taxon>
        <taxon>Metazoa</taxon>
        <taxon>Chordata</taxon>
        <taxon>Cephalochordata</taxon>
        <taxon>Leptocardii</taxon>
        <taxon>Amphioxiformes</taxon>
        <taxon>Branchiostomatidae</taxon>
        <taxon>Branchiostoma</taxon>
    </lineage>
</organism>
<feature type="non-terminal residue" evidence="2">
    <location>
        <position position="71"/>
    </location>
</feature>
<keyword evidence="1" id="KW-1133">Transmembrane helix</keyword>
<accession>C3Y488</accession>